<evidence type="ECO:0000259" key="10">
    <source>
        <dbReference type="Pfam" id="PF07715"/>
    </source>
</evidence>
<dbReference type="InterPro" id="IPR008969">
    <property type="entry name" value="CarboxyPept-like_regulatory"/>
</dbReference>
<keyword evidence="11" id="KW-0675">Receptor</keyword>
<dbReference type="PROSITE" id="PS52016">
    <property type="entry name" value="TONB_DEPENDENT_REC_3"/>
    <property type="match status" value="1"/>
</dbReference>
<accession>B3QUX8</accession>
<organism evidence="11 12">
    <name type="scientific">Chloroherpeton thalassium (strain ATCC 35110 / GB-78)</name>
    <dbReference type="NCBI Taxonomy" id="517418"/>
    <lineage>
        <taxon>Bacteria</taxon>
        <taxon>Pseudomonadati</taxon>
        <taxon>Chlorobiota</taxon>
        <taxon>Chlorobiia</taxon>
        <taxon>Chlorobiales</taxon>
        <taxon>Chloroherpetonaceae</taxon>
        <taxon>Chloroherpeton</taxon>
    </lineage>
</organism>
<dbReference type="eggNOG" id="COG4771">
    <property type="taxonomic scope" value="Bacteria"/>
</dbReference>
<dbReference type="EMBL" id="CP001100">
    <property type="protein sequence ID" value="ACF14479.1"/>
    <property type="molecule type" value="Genomic_DNA"/>
</dbReference>
<reference evidence="11 12" key="1">
    <citation type="submission" date="2008-06" db="EMBL/GenBank/DDBJ databases">
        <title>Complete sequence of Chloroherpeton thalassium ATCC 35110.</title>
        <authorList>
            <consortium name="US DOE Joint Genome Institute"/>
            <person name="Lucas S."/>
            <person name="Copeland A."/>
            <person name="Lapidus A."/>
            <person name="Glavina del Rio T."/>
            <person name="Dalin E."/>
            <person name="Tice H."/>
            <person name="Bruce D."/>
            <person name="Goodwin L."/>
            <person name="Pitluck S."/>
            <person name="Schmutz J."/>
            <person name="Larimer F."/>
            <person name="Land M."/>
            <person name="Hauser L."/>
            <person name="Kyrpides N."/>
            <person name="Mikhailova N."/>
            <person name="Liu Z."/>
            <person name="Li T."/>
            <person name="Zhao F."/>
            <person name="Overmann J."/>
            <person name="Bryant D.A."/>
            <person name="Richardson P."/>
        </authorList>
    </citation>
    <scope>NUCLEOTIDE SEQUENCE [LARGE SCALE GENOMIC DNA]</scope>
    <source>
        <strain evidence="12">ATCC 35110 / GB-78</strain>
    </source>
</reference>
<dbReference type="PANTHER" id="PTHR30069">
    <property type="entry name" value="TONB-DEPENDENT OUTER MEMBRANE RECEPTOR"/>
    <property type="match status" value="1"/>
</dbReference>
<evidence type="ECO:0000256" key="3">
    <source>
        <dbReference type="ARBA" id="ARBA00022452"/>
    </source>
</evidence>
<dbReference type="SUPFAM" id="SSF49464">
    <property type="entry name" value="Carboxypeptidase regulatory domain-like"/>
    <property type="match status" value="1"/>
</dbReference>
<sequence>MKHFIFLAQLLVLSLLLNAALAQNRGGMLRGTMTHIQYTKKSISTSDSLSGETQARSITIRRELPLVGATVKLNGTTIQARTDSAGKYFIGKIPRGLYDILYQADGFETDLFRNVFIKNDTITEIDILLFPILSAAQETLVTLSRVPQKLSRIPLSVELLDLDFIQQRNTATLDDALRFLPGVTFSGSAMQIRASPATDPTPNASARQSLTIDQTPVQAALNPQSAWDLMPLNFLDRLELGKGAFSGVYGNGALDGALNAVTGSNFASKTMLRTYAGIYSNAPNELSDWTNNTQFLSGTEVAHVQSFGKFNAYASAGYFSDEGYRENGDAGKWRLFSKSLYQFAPRHQFSLLAGFTENRQGGNTRWINADSALFDASAAHDERYSNLLFLAPTYEFPVSRVTTFALRGRYIGEKLHNQSDFSLSRKHSGLEIQTTLDLGSGYYFTAGFDGYYTDLTANSDSTRTAKGFAIFLQSENPLVEPIRITYGLRYDGLWADQQKLEGKINPHIGLSTPIGKAGSAWTNFRLGFRFPTLAERFFMQDYNGISILPNESLKLENSLTYELGYRYDYIRPIALSKQISLSSISFETAFFYNSFSDMILLVETDSGDLTYQNASSDLKLLGLELTTHLNFNKKLLCLSLSYTYTHSPKTESADAWAFYRRNNLFYGDVLINLGRLSFGFDYRYVSGLSDEAKSLWREVFSQNGTEQAMLQNSAHVLDVKFGMRVFEGVSANLVAKNILNEVYLESPALLASLRNISLQLNAEF</sequence>
<dbReference type="RefSeq" id="WP_012500562.1">
    <property type="nucleotide sequence ID" value="NC_011026.1"/>
</dbReference>
<evidence type="ECO:0000256" key="9">
    <source>
        <dbReference type="SAM" id="SignalP"/>
    </source>
</evidence>
<dbReference type="Gene3D" id="2.170.130.10">
    <property type="entry name" value="TonB-dependent receptor, plug domain"/>
    <property type="match status" value="1"/>
</dbReference>
<feature type="signal peptide" evidence="9">
    <location>
        <begin position="1"/>
        <end position="22"/>
    </location>
</feature>
<dbReference type="OrthoDB" id="9764669at2"/>
<name>B3QUX8_CHLT3</name>
<dbReference type="Proteomes" id="UP000001208">
    <property type="component" value="Chromosome"/>
</dbReference>
<evidence type="ECO:0000256" key="8">
    <source>
        <dbReference type="PROSITE-ProRule" id="PRU01360"/>
    </source>
</evidence>
<keyword evidence="2 8" id="KW-0813">Transport</keyword>
<evidence type="ECO:0000256" key="7">
    <source>
        <dbReference type="ARBA" id="ARBA00023237"/>
    </source>
</evidence>
<dbReference type="InterPro" id="IPR039426">
    <property type="entry name" value="TonB-dep_rcpt-like"/>
</dbReference>
<dbReference type="GO" id="GO:0015344">
    <property type="term" value="F:siderophore uptake transmembrane transporter activity"/>
    <property type="evidence" value="ECO:0007669"/>
    <property type="project" value="TreeGrafter"/>
</dbReference>
<evidence type="ECO:0000313" key="12">
    <source>
        <dbReference type="Proteomes" id="UP000001208"/>
    </source>
</evidence>
<evidence type="ECO:0000256" key="6">
    <source>
        <dbReference type="ARBA" id="ARBA00023136"/>
    </source>
</evidence>
<dbReference type="Gene3D" id="2.60.40.1120">
    <property type="entry name" value="Carboxypeptidase-like, regulatory domain"/>
    <property type="match status" value="1"/>
</dbReference>
<dbReference type="Pfam" id="PF07715">
    <property type="entry name" value="Plug"/>
    <property type="match status" value="1"/>
</dbReference>
<dbReference type="SUPFAM" id="SSF56935">
    <property type="entry name" value="Porins"/>
    <property type="match status" value="1"/>
</dbReference>
<evidence type="ECO:0000256" key="2">
    <source>
        <dbReference type="ARBA" id="ARBA00022448"/>
    </source>
</evidence>
<dbReference type="Gene3D" id="2.40.170.20">
    <property type="entry name" value="TonB-dependent receptor, beta-barrel domain"/>
    <property type="match status" value="1"/>
</dbReference>
<protein>
    <submittedName>
        <fullName evidence="11">TonB-dependent receptor</fullName>
    </submittedName>
</protein>
<dbReference type="InterPro" id="IPR012910">
    <property type="entry name" value="Plug_dom"/>
</dbReference>
<feature type="chain" id="PRO_5002795807" evidence="9">
    <location>
        <begin position="23"/>
        <end position="764"/>
    </location>
</feature>
<keyword evidence="6 8" id="KW-0472">Membrane</keyword>
<keyword evidence="3 8" id="KW-1134">Transmembrane beta strand</keyword>
<evidence type="ECO:0000256" key="1">
    <source>
        <dbReference type="ARBA" id="ARBA00004571"/>
    </source>
</evidence>
<dbReference type="STRING" id="517418.Ctha_2027"/>
<comment type="similarity">
    <text evidence="8">Belongs to the TonB-dependent receptor family.</text>
</comment>
<keyword evidence="12" id="KW-1185">Reference proteome</keyword>
<dbReference type="InterPro" id="IPR036942">
    <property type="entry name" value="Beta-barrel_TonB_sf"/>
</dbReference>
<keyword evidence="5 9" id="KW-0732">Signal</keyword>
<evidence type="ECO:0000256" key="4">
    <source>
        <dbReference type="ARBA" id="ARBA00022692"/>
    </source>
</evidence>
<dbReference type="HOGENOM" id="CLU_365128_0_0_10"/>
<gene>
    <name evidence="11" type="ordered locus">Ctha_2027</name>
</gene>
<evidence type="ECO:0000313" key="11">
    <source>
        <dbReference type="EMBL" id="ACF14479.1"/>
    </source>
</evidence>
<evidence type="ECO:0000256" key="5">
    <source>
        <dbReference type="ARBA" id="ARBA00022729"/>
    </source>
</evidence>
<keyword evidence="4 8" id="KW-0812">Transmembrane</keyword>
<dbReference type="AlphaFoldDB" id="B3QUX8"/>
<keyword evidence="7 8" id="KW-0998">Cell outer membrane</keyword>
<dbReference type="KEGG" id="cts:Ctha_2027"/>
<feature type="domain" description="TonB-dependent receptor plug" evidence="10">
    <location>
        <begin position="150"/>
        <end position="257"/>
    </location>
</feature>
<dbReference type="GO" id="GO:0044718">
    <property type="term" value="P:siderophore transmembrane transport"/>
    <property type="evidence" value="ECO:0007669"/>
    <property type="project" value="TreeGrafter"/>
</dbReference>
<dbReference type="GO" id="GO:0009279">
    <property type="term" value="C:cell outer membrane"/>
    <property type="evidence" value="ECO:0007669"/>
    <property type="project" value="UniProtKB-SubCell"/>
</dbReference>
<proteinExistence type="inferred from homology"/>
<comment type="subcellular location">
    <subcellularLocation>
        <location evidence="1 8">Cell outer membrane</location>
        <topology evidence="1 8">Multi-pass membrane protein</topology>
    </subcellularLocation>
</comment>
<dbReference type="PANTHER" id="PTHR30069:SF29">
    <property type="entry name" value="HEMOGLOBIN AND HEMOGLOBIN-HAPTOGLOBIN-BINDING PROTEIN 1-RELATED"/>
    <property type="match status" value="1"/>
</dbReference>
<dbReference type="InterPro" id="IPR037066">
    <property type="entry name" value="Plug_dom_sf"/>
</dbReference>